<name>A0A2K4WGD2_9PSED</name>
<organism evidence="1 2">
    <name type="scientific">Pseudomonas syringae group genomosp. 3</name>
    <dbReference type="NCBI Taxonomy" id="251701"/>
    <lineage>
        <taxon>Bacteria</taxon>
        <taxon>Pseudomonadati</taxon>
        <taxon>Pseudomonadota</taxon>
        <taxon>Gammaproteobacteria</taxon>
        <taxon>Pseudomonadales</taxon>
        <taxon>Pseudomonadaceae</taxon>
        <taxon>Pseudomonas</taxon>
    </lineage>
</organism>
<gene>
    <name evidence="1" type="ORF">CFBP6411_03531</name>
</gene>
<evidence type="ECO:0000313" key="1">
    <source>
        <dbReference type="EMBL" id="SOS34888.1"/>
    </source>
</evidence>
<dbReference type="Proteomes" id="UP000238093">
    <property type="component" value="Chromosome I"/>
</dbReference>
<proteinExistence type="predicted"/>
<evidence type="ECO:0000313" key="2">
    <source>
        <dbReference type="Proteomes" id="UP000238093"/>
    </source>
</evidence>
<dbReference type="EMBL" id="LT963408">
    <property type="protein sequence ID" value="SOS34888.1"/>
    <property type="molecule type" value="Genomic_DNA"/>
</dbReference>
<accession>A0A2K4WGD2</accession>
<protein>
    <submittedName>
        <fullName evidence="1">Uncharacterized protein</fullName>
    </submittedName>
</protein>
<sequence length="35" mass="3858">MSTHADAGGDNAASFLIQTFSYLNLAYHAQRFDHS</sequence>
<dbReference type="AlphaFoldDB" id="A0A2K4WGD2"/>
<reference evidence="1 2" key="1">
    <citation type="submission" date="2017-11" db="EMBL/GenBank/DDBJ databases">
        <authorList>
            <person name="Han C.G."/>
        </authorList>
    </citation>
    <scope>NUCLEOTIDE SEQUENCE [LARGE SCALE GENOMIC DNA]</scope>
    <source>
        <strain evidence="1">CFBP6411</strain>
    </source>
</reference>